<name>A0A1I1S4E8_9GAMM</name>
<dbReference type="GO" id="GO:0009279">
    <property type="term" value="C:cell outer membrane"/>
    <property type="evidence" value="ECO:0007669"/>
    <property type="project" value="UniProtKB-SubCell"/>
</dbReference>
<dbReference type="RefSeq" id="WP_091989934.1">
    <property type="nucleotide sequence ID" value="NZ_FOLO01000055.1"/>
</dbReference>
<evidence type="ECO:0000313" key="15">
    <source>
        <dbReference type="Proteomes" id="UP000198862"/>
    </source>
</evidence>
<dbReference type="PANTHER" id="PTHR47234">
    <property type="match status" value="1"/>
</dbReference>
<keyword evidence="15" id="KW-1185">Reference proteome</keyword>
<feature type="signal peptide" evidence="11">
    <location>
        <begin position="1"/>
        <end position="37"/>
    </location>
</feature>
<dbReference type="Pfam" id="PF00593">
    <property type="entry name" value="TonB_dep_Rec_b-barrel"/>
    <property type="match status" value="1"/>
</dbReference>
<evidence type="ECO:0000256" key="7">
    <source>
        <dbReference type="ARBA" id="ARBA00023237"/>
    </source>
</evidence>
<keyword evidence="2 8" id="KW-0813">Transport</keyword>
<feature type="chain" id="PRO_5011503959" evidence="11">
    <location>
        <begin position="38"/>
        <end position="1001"/>
    </location>
</feature>
<evidence type="ECO:0000259" key="12">
    <source>
        <dbReference type="Pfam" id="PF00593"/>
    </source>
</evidence>
<evidence type="ECO:0000313" key="14">
    <source>
        <dbReference type="EMBL" id="SFD41247.1"/>
    </source>
</evidence>
<evidence type="ECO:0000256" key="10">
    <source>
        <dbReference type="SAM" id="MobiDB-lite"/>
    </source>
</evidence>
<dbReference type="Proteomes" id="UP000198862">
    <property type="component" value="Unassembled WGS sequence"/>
</dbReference>
<keyword evidence="5 9" id="KW-0798">TonB box</keyword>
<comment type="similarity">
    <text evidence="8 9">Belongs to the TonB-dependent receptor family.</text>
</comment>
<evidence type="ECO:0000256" key="1">
    <source>
        <dbReference type="ARBA" id="ARBA00004571"/>
    </source>
</evidence>
<dbReference type="InterPro" id="IPR012910">
    <property type="entry name" value="Plug_dom"/>
</dbReference>
<evidence type="ECO:0000259" key="13">
    <source>
        <dbReference type="Pfam" id="PF07715"/>
    </source>
</evidence>
<dbReference type="Gene3D" id="2.40.170.20">
    <property type="entry name" value="TonB-dependent receptor, beta-barrel domain"/>
    <property type="match status" value="1"/>
</dbReference>
<keyword evidence="14" id="KW-0675">Receptor</keyword>
<protein>
    <submittedName>
        <fullName evidence="14">Outer membrane cobalamin receptor protein</fullName>
    </submittedName>
</protein>
<organism evidence="14 15">
    <name type="scientific">Pseudoalteromonas denitrificans DSM 6059</name>
    <dbReference type="NCBI Taxonomy" id="1123010"/>
    <lineage>
        <taxon>Bacteria</taxon>
        <taxon>Pseudomonadati</taxon>
        <taxon>Pseudomonadota</taxon>
        <taxon>Gammaproteobacteria</taxon>
        <taxon>Alteromonadales</taxon>
        <taxon>Pseudoalteromonadaceae</taxon>
        <taxon>Pseudoalteromonas</taxon>
    </lineage>
</organism>
<dbReference type="SUPFAM" id="SSF56935">
    <property type="entry name" value="Porins"/>
    <property type="match status" value="1"/>
</dbReference>
<keyword evidence="3 8" id="KW-1134">Transmembrane beta strand</keyword>
<dbReference type="InterPro" id="IPR000531">
    <property type="entry name" value="Beta-barrel_TonB"/>
</dbReference>
<sequence length="1001" mass="107883">MMIKTSPYRYSIISHAVKGAIALAGISLVSIAPSVYAADDESVERISVTGSRIQRTSAQMATPTTVIDAQAIEMSGVKNIGDLMNQLPALVDGTGGATAQSPNGKGLGTAGIELANLRGLGSVRTLVLVNGRRHVAGAAGESSVDLAMIPTALVERIEIITGGASAVYGADAVTGVINFIMKKDYEGFEIEASAGQSAQSDAETKDLSFTYGQNFDNGKGNFTAHLSYSDRDELRMDARKHSSLNPSFLSNPENTGPDDGIANLKLAKDLRFQALSSEGLIYVPNENWIVPGQSIVNFPGPTFAGDPQWIPGTPFGYDTYTIDRIDGHFREFIPGVNCDGPVKCDGGDGFRTPETSTLITPSERVLFNVTGQYDVNSDLRLFTEAKYGRAESFARGQASFFHDDNFGPLVALKQDNPFIPNELKTLMQERGLDEVGLATVPLSSSSDNKRETFQFTFGGQGALEDYDYNFYLQHGRVKATLLSQDTLIDKYYDALDATTDVNGNAVCRSGNTGCAPFNPIFKQASAEALAYAGVFLKTEEEIQQSVASLSFNGELFDLPAGSIAFAAGVEYRKEESDSIPDPLTQGVDENGQGLGLVGSTQSLNPAENSYLGATHGSYSVSEIFGELNVPLLEDLPGIEYLEADFAARYADHSVTGGDSTYKLGLNWSIAYDVSTRATYSKAVRAPNIQELFAPNSIAGARVNDACSRNQLDSVEAFASNRKKNCAQLGLSPEFSSNADNGTISHTTSGNPELKPEEAETLTVGITYAPNSNFSIAVDYWDIEITDAITQFKGTDVLGNCVNSAELDNTFCDLVTRGDDGNIKNIDVTSINAAKFSAKGTDIDVNLGLDLDEARLNFAFKGTYLDERETQQNASDPRTAKNLAGSATNSDATPYPHFRALITTTYSMDNFSTSWTTNYVGDMTYNKLATNETYGSEFNNKVDSYMNHNLRFQYNYDKSTMLFLGINNVADKKPSALPSLNQGGLLYDAIGRRYTAGIKISL</sequence>
<evidence type="ECO:0000256" key="3">
    <source>
        <dbReference type="ARBA" id="ARBA00022452"/>
    </source>
</evidence>
<evidence type="ECO:0000256" key="11">
    <source>
        <dbReference type="SAM" id="SignalP"/>
    </source>
</evidence>
<dbReference type="InterPro" id="IPR037066">
    <property type="entry name" value="Plug_dom_sf"/>
</dbReference>
<comment type="subcellular location">
    <subcellularLocation>
        <location evidence="1 8">Cell outer membrane</location>
        <topology evidence="1 8">Multi-pass membrane protein</topology>
    </subcellularLocation>
</comment>
<dbReference type="AlphaFoldDB" id="A0A1I1S4E8"/>
<feature type="domain" description="TonB-dependent receptor plug" evidence="13">
    <location>
        <begin position="60"/>
        <end position="176"/>
    </location>
</feature>
<dbReference type="Pfam" id="PF07715">
    <property type="entry name" value="Plug"/>
    <property type="match status" value="1"/>
</dbReference>
<dbReference type="InterPro" id="IPR036942">
    <property type="entry name" value="Beta-barrel_TonB_sf"/>
</dbReference>
<keyword evidence="6 8" id="KW-0472">Membrane</keyword>
<dbReference type="InterPro" id="IPR039426">
    <property type="entry name" value="TonB-dep_rcpt-like"/>
</dbReference>
<keyword evidence="11" id="KW-0732">Signal</keyword>
<reference evidence="14 15" key="1">
    <citation type="submission" date="2016-10" db="EMBL/GenBank/DDBJ databases">
        <authorList>
            <person name="de Groot N.N."/>
        </authorList>
    </citation>
    <scope>NUCLEOTIDE SEQUENCE [LARGE SCALE GENOMIC DNA]</scope>
    <source>
        <strain evidence="14 15">DSM 6059</strain>
    </source>
</reference>
<evidence type="ECO:0000256" key="8">
    <source>
        <dbReference type="PROSITE-ProRule" id="PRU01360"/>
    </source>
</evidence>
<keyword evidence="4 8" id="KW-0812">Transmembrane</keyword>
<feature type="region of interest" description="Disordered" evidence="10">
    <location>
        <begin position="867"/>
        <end position="888"/>
    </location>
</feature>
<dbReference type="STRING" id="1123010.SAMN02745724_04449"/>
<evidence type="ECO:0000256" key="2">
    <source>
        <dbReference type="ARBA" id="ARBA00022448"/>
    </source>
</evidence>
<evidence type="ECO:0000256" key="6">
    <source>
        <dbReference type="ARBA" id="ARBA00023136"/>
    </source>
</evidence>
<gene>
    <name evidence="14" type="ORF">SAMN02745724_04449</name>
</gene>
<proteinExistence type="inferred from homology"/>
<dbReference type="OrthoDB" id="176248at2"/>
<dbReference type="EMBL" id="FOLO01000055">
    <property type="protein sequence ID" value="SFD41247.1"/>
    <property type="molecule type" value="Genomic_DNA"/>
</dbReference>
<dbReference type="PANTHER" id="PTHR47234:SF2">
    <property type="entry name" value="TONB-DEPENDENT RECEPTOR"/>
    <property type="match status" value="1"/>
</dbReference>
<evidence type="ECO:0000256" key="4">
    <source>
        <dbReference type="ARBA" id="ARBA00022692"/>
    </source>
</evidence>
<keyword evidence="7 8" id="KW-0998">Cell outer membrane</keyword>
<dbReference type="PROSITE" id="PS52016">
    <property type="entry name" value="TONB_DEPENDENT_REC_3"/>
    <property type="match status" value="1"/>
</dbReference>
<dbReference type="Gene3D" id="2.170.130.10">
    <property type="entry name" value="TonB-dependent receptor, plug domain"/>
    <property type="match status" value="1"/>
</dbReference>
<accession>A0A1I1S4E8</accession>
<evidence type="ECO:0000256" key="9">
    <source>
        <dbReference type="RuleBase" id="RU003357"/>
    </source>
</evidence>
<evidence type="ECO:0000256" key="5">
    <source>
        <dbReference type="ARBA" id="ARBA00023077"/>
    </source>
</evidence>
<feature type="domain" description="TonB-dependent receptor-like beta-barrel" evidence="12">
    <location>
        <begin position="463"/>
        <end position="968"/>
    </location>
</feature>